<dbReference type="GO" id="GO:0003677">
    <property type="term" value="F:DNA binding"/>
    <property type="evidence" value="ECO:0007669"/>
    <property type="project" value="InterPro"/>
</dbReference>
<gene>
    <name evidence="2" type="ORF">PLANPX_2670</name>
</gene>
<dbReference type="Pfam" id="PF12728">
    <property type="entry name" value="HTH_17"/>
    <property type="match status" value="1"/>
</dbReference>
<reference evidence="3" key="1">
    <citation type="submission" date="2019-10" db="EMBL/GenBank/DDBJ databases">
        <title>Lacipirellula parvula gen. nov., sp. nov., representing a lineage of planctomycetes widespread in freshwater anoxic habitats, and description of the family Lacipirellulaceae.</title>
        <authorList>
            <person name="Dedysh S.N."/>
            <person name="Kulichevskaya I.S."/>
            <person name="Beletsky A.V."/>
            <person name="Rakitin A.L."/>
            <person name="Mardanov A.V."/>
            <person name="Ivanova A.A."/>
            <person name="Saltykova V.X."/>
            <person name="Rijpstra W.I.C."/>
            <person name="Sinninghe Damste J.S."/>
            <person name="Ravin N.V."/>
        </authorList>
    </citation>
    <scope>NUCLEOTIDE SEQUENCE [LARGE SCALE GENOMIC DNA]</scope>
    <source>
        <strain evidence="3">PX69</strain>
    </source>
</reference>
<feature type="domain" description="Helix-turn-helix" evidence="1">
    <location>
        <begin position="11"/>
        <end position="59"/>
    </location>
</feature>
<dbReference type="InterPro" id="IPR009061">
    <property type="entry name" value="DNA-bd_dom_put_sf"/>
</dbReference>
<evidence type="ECO:0000313" key="2">
    <source>
        <dbReference type="EMBL" id="BBO33058.1"/>
    </source>
</evidence>
<evidence type="ECO:0000259" key="1">
    <source>
        <dbReference type="Pfam" id="PF12728"/>
    </source>
</evidence>
<proteinExistence type="predicted"/>
<dbReference type="NCBIfam" id="TIGR01764">
    <property type="entry name" value="excise"/>
    <property type="match status" value="1"/>
</dbReference>
<name>A0A5K7X945_9BACT</name>
<keyword evidence="3" id="KW-1185">Reference proteome</keyword>
<dbReference type="SUPFAM" id="SSF46955">
    <property type="entry name" value="Putative DNA-binding domain"/>
    <property type="match status" value="1"/>
</dbReference>
<evidence type="ECO:0000313" key="3">
    <source>
        <dbReference type="Proteomes" id="UP000326837"/>
    </source>
</evidence>
<organism evidence="2 3">
    <name type="scientific">Lacipirellula parvula</name>
    <dbReference type="NCBI Taxonomy" id="2650471"/>
    <lineage>
        <taxon>Bacteria</taxon>
        <taxon>Pseudomonadati</taxon>
        <taxon>Planctomycetota</taxon>
        <taxon>Planctomycetia</taxon>
        <taxon>Pirellulales</taxon>
        <taxon>Lacipirellulaceae</taxon>
        <taxon>Lacipirellula</taxon>
    </lineage>
</organism>
<accession>A0A5K7X945</accession>
<dbReference type="InterPro" id="IPR041657">
    <property type="entry name" value="HTH_17"/>
</dbReference>
<dbReference type="InterPro" id="IPR010093">
    <property type="entry name" value="SinI_DNA-bd"/>
</dbReference>
<protein>
    <recommendedName>
        <fullName evidence="1">Helix-turn-helix domain-containing protein</fullName>
    </recommendedName>
</protein>
<dbReference type="KEGG" id="lpav:PLANPX_2670"/>
<dbReference type="Proteomes" id="UP000326837">
    <property type="component" value="Chromosome"/>
</dbReference>
<dbReference type="AlphaFoldDB" id="A0A5K7X945"/>
<dbReference type="EMBL" id="AP021861">
    <property type="protein sequence ID" value="BBO33058.1"/>
    <property type="molecule type" value="Genomic_DNA"/>
</dbReference>
<dbReference type="RefSeq" id="WP_152098917.1">
    <property type="nucleotide sequence ID" value="NZ_AP021861.1"/>
</dbReference>
<sequence>MKKPEPEKPILLSRKETARLLGVSESHVKSLTKSGVLVAIHLGRTLRYRRDAIEAALKRLEGR</sequence>